<keyword evidence="1" id="KW-0812">Transmembrane</keyword>
<dbReference type="EMBL" id="GELH01000307">
    <property type="protein sequence ID" value="JAS03965.1"/>
    <property type="molecule type" value="Transcribed_RNA"/>
</dbReference>
<dbReference type="EMBL" id="GELH01000308">
    <property type="protein sequence ID" value="JAS03964.1"/>
    <property type="molecule type" value="Transcribed_RNA"/>
</dbReference>
<reference evidence="2" key="1">
    <citation type="submission" date="2016-03" db="EMBL/GenBank/DDBJ databases">
        <authorList>
            <person name="Ploux O."/>
        </authorList>
    </citation>
    <scope>NUCLEOTIDE SEQUENCE</scope>
    <source>
        <tissue evidence="2">Mantle</tissue>
    </source>
</reference>
<dbReference type="AlphaFoldDB" id="A0A194AN08"/>
<proteinExistence type="predicted"/>
<name>A0A194AN08_PINFU</name>
<evidence type="ECO:0000256" key="1">
    <source>
        <dbReference type="SAM" id="Phobius"/>
    </source>
</evidence>
<evidence type="ECO:0000313" key="2">
    <source>
        <dbReference type="EMBL" id="JAS03965.1"/>
    </source>
</evidence>
<feature type="transmembrane region" description="Helical" evidence="1">
    <location>
        <begin position="58"/>
        <end position="78"/>
    </location>
</feature>
<keyword evidence="1" id="KW-0472">Membrane</keyword>
<organism evidence="2">
    <name type="scientific">Pinctada fucata</name>
    <name type="common">Akoya pearl oyster</name>
    <name type="synonym">Pinctada imbricata fucata</name>
    <dbReference type="NCBI Taxonomy" id="50426"/>
    <lineage>
        <taxon>Eukaryota</taxon>
        <taxon>Metazoa</taxon>
        <taxon>Spiralia</taxon>
        <taxon>Lophotrochozoa</taxon>
        <taxon>Mollusca</taxon>
        <taxon>Bivalvia</taxon>
        <taxon>Autobranchia</taxon>
        <taxon>Pteriomorphia</taxon>
        <taxon>Pterioida</taxon>
        <taxon>Pterioidea</taxon>
        <taxon>Pteriidae</taxon>
        <taxon>Pinctada</taxon>
    </lineage>
</organism>
<sequence length="86" mass="10229">MEVLILSIDQFDRLTYCIIRVIHVEEHLFYHFVVLKFVYDLNMLKFSKTSIALELRSLCRHVLGVVFCFLFFVVFFFGRGGVDVFK</sequence>
<accession>A0A194AN08</accession>
<keyword evidence="1" id="KW-1133">Transmembrane helix</keyword>
<protein>
    <submittedName>
        <fullName evidence="2">Uncharacterized protein</fullName>
    </submittedName>
</protein>